<feature type="transmembrane region" description="Helical" evidence="7">
    <location>
        <begin position="165"/>
        <end position="188"/>
    </location>
</feature>
<evidence type="ECO:0000256" key="6">
    <source>
        <dbReference type="ARBA" id="ARBA00023136"/>
    </source>
</evidence>
<comment type="similarity">
    <text evidence="2">Belongs to the major facilitator superfamily. Folate-biopterin transporter (TC 2.A.71) family.</text>
</comment>
<reference evidence="8 9" key="1">
    <citation type="journal article" date="2015" name="Genome Biol. Evol.">
        <title>Comparative Genomics of a Bacterivorous Green Alga Reveals Evolutionary Causalities and Consequences of Phago-Mixotrophic Mode of Nutrition.</title>
        <authorList>
            <person name="Burns J.A."/>
            <person name="Paasch A."/>
            <person name="Narechania A."/>
            <person name="Kim E."/>
        </authorList>
    </citation>
    <scope>NUCLEOTIDE SEQUENCE [LARGE SCALE GENOMIC DNA]</scope>
    <source>
        <strain evidence="8 9">PLY_AMNH</strain>
    </source>
</reference>
<dbReference type="InterPro" id="IPR036259">
    <property type="entry name" value="MFS_trans_sf"/>
</dbReference>
<keyword evidence="9" id="KW-1185">Reference proteome</keyword>
<feature type="transmembrane region" description="Helical" evidence="7">
    <location>
        <begin position="208"/>
        <end position="228"/>
    </location>
</feature>
<proteinExistence type="inferred from homology"/>
<feature type="transmembrane region" description="Helical" evidence="7">
    <location>
        <begin position="362"/>
        <end position="379"/>
    </location>
</feature>
<dbReference type="SUPFAM" id="SSF103473">
    <property type="entry name" value="MFS general substrate transporter"/>
    <property type="match status" value="1"/>
</dbReference>
<keyword evidence="6 7" id="KW-0472">Membrane</keyword>
<feature type="transmembrane region" description="Helical" evidence="7">
    <location>
        <begin position="391"/>
        <end position="414"/>
    </location>
</feature>
<gene>
    <name evidence="8" type="ORF">CYMTET_53263</name>
</gene>
<feature type="transmembrane region" description="Helical" evidence="7">
    <location>
        <begin position="297"/>
        <end position="317"/>
    </location>
</feature>
<evidence type="ECO:0000256" key="1">
    <source>
        <dbReference type="ARBA" id="ARBA00004141"/>
    </source>
</evidence>
<evidence type="ECO:0000256" key="2">
    <source>
        <dbReference type="ARBA" id="ARBA00007015"/>
    </source>
</evidence>
<evidence type="ECO:0000313" key="8">
    <source>
        <dbReference type="EMBL" id="KAK3236606.1"/>
    </source>
</evidence>
<dbReference type="Gene3D" id="1.20.1250.20">
    <property type="entry name" value="MFS general substrate transporter like domains"/>
    <property type="match status" value="1"/>
</dbReference>
<evidence type="ECO:0000256" key="5">
    <source>
        <dbReference type="ARBA" id="ARBA00022989"/>
    </source>
</evidence>
<name>A0AAE0BH96_9CHLO</name>
<dbReference type="GO" id="GO:0016020">
    <property type="term" value="C:membrane"/>
    <property type="evidence" value="ECO:0007669"/>
    <property type="project" value="UniProtKB-SubCell"/>
</dbReference>
<comment type="subcellular location">
    <subcellularLocation>
        <location evidence="1">Membrane</location>
        <topology evidence="1">Multi-pass membrane protein</topology>
    </subcellularLocation>
</comment>
<dbReference type="AlphaFoldDB" id="A0AAE0BH96"/>
<dbReference type="PANTHER" id="PTHR31585:SF5">
    <property type="entry name" value="RNA-BINDING S4 DOMAIN-CONTAINING PROTEIN"/>
    <property type="match status" value="1"/>
</dbReference>
<sequence length="517" mass="57837">MVPSTSAENRLLIRKEYIETPNQWQWKYVGLYTNYAMVGWMYSALSSTATSFCFYVWEVEHHDTCQSARNVISMGWNFKFFIAVLCESYRPFSYRRKPYILAGWLGAILVMVVLAFAADPEIVSFSTYGILCMIATAFYIVADVNADGLTIEWSQKESPETRGRILATGQIVRFTFSCAAGLFNALLMNGPSTNPEGKGWNFGLTVGQMFEFTVVLCLLLVVPIFYLVEPDSSAIPSRNLHEHLGELWQILHGKPLSLLLIYVCGMTALAGIYNVAALTMQFQIIQLDQFQSGVDTLSTYFVLLVAIHIFKTFCLNVNWRYTEILSKMLYAFLGLLWLLPIYDLWGTRNAWFTIFIDLNESFAGGLTQVLFSMAVVEIAEPGLEATTYEFLISVHNVSILFASVLSIQLQVPFGVQNIATKENPYDEDQDNWRFASYTICIFFLEALVVAIYQAWAQTEEGAVVREKSTLGTDGGPSALVTSSEYAVLLDEMAALKALVRGRSRVAQGSLGDGAKTS</sequence>
<dbReference type="PANTHER" id="PTHR31585">
    <property type="entry name" value="FOLATE-BIOPTERIN TRANSPORTER 1, CHLOROPLASTIC"/>
    <property type="match status" value="1"/>
</dbReference>
<dbReference type="Pfam" id="PF03092">
    <property type="entry name" value="BT1"/>
    <property type="match status" value="1"/>
</dbReference>
<keyword evidence="4 7" id="KW-0812">Transmembrane</keyword>
<keyword evidence="5 7" id="KW-1133">Transmembrane helix</keyword>
<evidence type="ECO:0000256" key="3">
    <source>
        <dbReference type="ARBA" id="ARBA00022448"/>
    </source>
</evidence>
<feature type="transmembrane region" description="Helical" evidence="7">
    <location>
        <begin position="124"/>
        <end position="144"/>
    </location>
</feature>
<feature type="transmembrane region" description="Helical" evidence="7">
    <location>
        <begin position="434"/>
        <end position="455"/>
    </location>
</feature>
<dbReference type="EMBL" id="LGRX02034946">
    <property type="protein sequence ID" value="KAK3236606.1"/>
    <property type="molecule type" value="Genomic_DNA"/>
</dbReference>
<evidence type="ECO:0000313" key="9">
    <source>
        <dbReference type="Proteomes" id="UP001190700"/>
    </source>
</evidence>
<feature type="transmembrane region" description="Helical" evidence="7">
    <location>
        <begin position="99"/>
        <end position="118"/>
    </location>
</feature>
<accession>A0AAE0BH96</accession>
<organism evidence="8 9">
    <name type="scientific">Cymbomonas tetramitiformis</name>
    <dbReference type="NCBI Taxonomy" id="36881"/>
    <lineage>
        <taxon>Eukaryota</taxon>
        <taxon>Viridiplantae</taxon>
        <taxon>Chlorophyta</taxon>
        <taxon>Pyramimonadophyceae</taxon>
        <taxon>Pyramimonadales</taxon>
        <taxon>Pyramimonadaceae</taxon>
        <taxon>Cymbomonas</taxon>
    </lineage>
</organism>
<feature type="transmembrane region" description="Helical" evidence="7">
    <location>
        <begin position="324"/>
        <end position="342"/>
    </location>
</feature>
<evidence type="ECO:0000256" key="7">
    <source>
        <dbReference type="SAM" id="Phobius"/>
    </source>
</evidence>
<protein>
    <submittedName>
        <fullName evidence="8">Uncharacterized protein</fullName>
    </submittedName>
</protein>
<evidence type="ECO:0000256" key="4">
    <source>
        <dbReference type="ARBA" id="ARBA00022692"/>
    </source>
</evidence>
<dbReference type="Proteomes" id="UP001190700">
    <property type="component" value="Unassembled WGS sequence"/>
</dbReference>
<keyword evidence="3" id="KW-0813">Transport</keyword>
<feature type="transmembrane region" description="Helical" evidence="7">
    <location>
        <begin position="259"/>
        <end position="285"/>
    </location>
</feature>
<comment type="caution">
    <text evidence="8">The sequence shown here is derived from an EMBL/GenBank/DDBJ whole genome shotgun (WGS) entry which is preliminary data.</text>
</comment>
<dbReference type="InterPro" id="IPR039309">
    <property type="entry name" value="BT1"/>
</dbReference>